<comment type="caution">
    <text evidence="1">The sequence shown here is derived from an EMBL/GenBank/DDBJ whole genome shotgun (WGS) entry which is preliminary data.</text>
</comment>
<name>A0A917LF80_9BACL</name>
<dbReference type="Proteomes" id="UP000644756">
    <property type="component" value="Unassembled WGS sequence"/>
</dbReference>
<keyword evidence="2" id="KW-1185">Reference proteome</keyword>
<proteinExistence type="predicted"/>
<reference evidence="1" key="1">
    <citation type="journal article" date="2014" name="Int. J. Syst. Evol. Microbiol.">
        <title>Complete genome sequence of Corynebacterium casei LMG S-19264T (=DSM 44701T), isolated from a smear-ripened cheese.</title>
        <authorList>
            <consortium name="US DOE Joint Genome Institute (JGI-PGF)"/>
            <person name="Walter F."/>
            <person name="Albersmeier A."/>
            <person name="Kalinowski J."/>
            <person name="Ruckert C."/>
        </authorList>
    </citation>
    <scope>NUCLEOTIDE SEQUENCE</scope>
    <source>
        <strain evidence="1">CGMCC 1.12987</strain>
    </source>
</reference>
<organism evidence="1 2">
    <name type="scientific">Paenibacillus abyssi</name>
    <dbReference type="NCBI Taxonomy" id="1340531"/>
    <lineage>
        <taxon>Bacteria</taxon>
        <taxon>Bacillati</taxon>
        <taxon>Bacillota</taxon>
        <taxon>Bacilli</taxon>
        <taxon>Bacillales</taxon>
        <taxon>Paenibacillaceae</taxon>
        <taxon>Paenibacillus</taxon>
    </lineage>
</organism>
<gene>
    <name evidence="1" type="ORF">GCM10010916_37730</name>
</gene>
<dbReference type="AlphaFoldDB" id="A0A917LF80"/>
<accession>A0A917LF80</accession>
<evidence type="ECO:0000313" key="1">
    <source>
        <dbReference type="EMBL" id="GGG17352.1"/>
    </source>
</evidence>
<sequence>MPLTFEVIIIYEYDNRDTLNLERKEIRFKAEEINPSCEVAEFQDDNIYLVYLRNKRSGNNTLNKGLSSIFVL</sequence>
<reference evidence="1" key="2">
    <citation type="submission" date="2020-09" db="EMBL/GenBank/DDBJ databases">
        <authorList>
            <person name="Sun Q."/>
            <person name="Zhou Y."/>
        </authorList>
    </citation>
    <scope>NUCLEOTIDE SEQUENCE</scope>
    <source>
        <strain evidence="1">CGMCC 1.12987</strain>
    </source>
</reference>
<dbReference type="EMBL" id="BMGR01000013">
    <property type="protein sequence ID" value="GGG17352.1"/>
    <property type="molecule type" value="Genomic_DNA"/>
</dbReference>
<evidence type="ECO:0000313" key="2">
    <source>
        <dbReference type="Proteomes" id="UP000644756"/>
    </source>
</evidence>
<protein>
    <submittedName>
        <fullName evidence="1">Uncharacterized protein</fullName>
    </submittedName>
</protein>